<evidence type="ECO:0000313" key="3">
    <source>
        <dbReference type="EMBL" id="KHD97566.1"/>
    </source>
</evidence>
<evidence type="ECO:0000256" key="1">
    <source>
        <dbReference type="SAM" id="MobiDB-lite"/>
    </source>
</evidence>
<keyword evidence="2" id="KW-0472">Membrane</keyword>
<keyword evidence="2" id="KW-1133">Transmembrane helix</keyword>
<feature type="region of interest" description="Disordered" evidence="1">
    <location>
        <begin position="1"/>
        <end position="34"/>
    </location>
</feature>
<dbReference type="AlphaFoldDB" id="A0A0A6VSD0"/>
<dbReference type="PANTHER" id="PTHR32309:SF31">
    <property type="entry name" value="CAPSULAR EXOPOLYSACCHARIDE FAMILY"/>
    <property type="match status" value="1"/>
</dbReference>
<keyword evidence="2" id="KW-0812">Transmembrane</keyword>
<evidence type="ECO:0000313" key="4">
    <source>
        <dbReference type="Proteomes" id="UP000030466"/>
    </source>
</evidence>
<protein>
    <recommendedName>
        <fullName evidence="5">Polysaccharide chain length determinant N-terminal domain-containing protein</fullName>
    </recommendedName>
</protein>
<name>A0A0A6VSD0_KOCRO</name>
<feature type="transmembrane region" description="Helical" evidence="2">
    <location>
        <begin position="46"/>
        <end position="64"/>
    </location>
</feature>
<feature type="compositionally biased region" description="Basic and acidic residues" evidence="1">
    <location>
        <begin position="10"/>
        <end position="29"/>
    </location>
</feature>
<proteinExistence type="predicted"/>
<reference evidence="3 4" key="1">
    <citation type="journal article" date="2003" name="Int. J. Syst. Evol. Microbiol.">
        <title>Kocuria polaris sp. nov., an orange-pigmented psychrophilic bacterium isolated from an Antarctic cyanobacterial mat sample.</title>
        <authorList>
            <person name="Reddy G.S."/>
            <person name="Prakash J.S."/>
            <person name="Prabahar V."/>
            <person name="Matsumoto G.I."/>
            <person name="Stackebrandt E."/>
            <person name="Shivaji S."/>
        </authorList>
    </citation>
    <scope>NUCLEOTIDE SEQUENCE [LARGE SCALE GENOMIC DNA]</scope>
    <source>
        <strain evidence="3 4">CMS 76or</strain>
    </source>
</reference>
<evidence type="ECO:0008006" key="5">
    <source>
        <dbReference type="Google" id="ProtNLM"/>
    </source>
</evidence>
<comment type="caution">
    <text evidence="3">The sequence shown here is derived from an EMBL/GenBank/DDBJ whole genome shotgun (WGS) entry which is preliminary data.</text>
</comment>
<dbReference type="OrthoDB" id="4882660at2"/>
<dbReference type="PANTHER" id="PTHR32309">
    <property type="entry name" value="TYROSINE-PROTEIN KINASE"/>
    <property type="match status" value="1"/>
</dbReference>
<evidence type="ECO:0000256" key="2">
    <source>
        <dbReference type="SAM" id="Phobius"/>
    </source>
</evidence>
<keyword evidence="4" id="KW-1185">Reference proteome</keyword>
<dbReference type="EMBL" id="JSUH01000007">
    <property type="protein sequence ID" value="KHD97566.1"/>
    <property type="molecule type" value="Genomic_DNA"/>
</dbReference>
<gene>
    <name evidence="3" type="ORF">GY22_09650</name>
</gene>
<dbReference type="RefSeq" id="WP_035926665.1">
    <property type="nucleotide sequence ID" value="NZ_JSUH01000007.1"/>
</dbReference>
<feature type="transmembrane region" description="Helical" evidence="2">
    <location>
        <begin position="240"/>
        <end position="261"/>
    </location>
</feature>
<organism evidence="3 4">
    <name type="scientific">Kocuria rosea subsp. polaris</name>
    <dbReference type="NCBI Taxonomy" id="136273"/>
    <lineage>
        <taxon>Bacteria</taxon>
        <taxon>Bacillati</taxon>
        <taxon>Actinomycetota</taxon>
        <taxon>Actinomycetes</taxon>
        <taxon>Micrococcales</taxon>
        <taxon>Micrococcaceae</taxon>
        <taxon>Kocuria</taxon>
    </lineage>
</organism>
<dbReference type="Proteomes" id="UP000030466">
    <property type="component" value="Unassembled WGS sequence"/>
</dbReference>
<accession>A0A0A6VSD0</accession>
<dbReference type="InterPro" id="IPR050445">
    <property type="entry name" value="Bact_polysacc_biosynth/exp"/>
</dbReference>
<sequence length="453" mass="48272">MSETLNTIGAERRRTRDDTVRARPNRPEPADPTPAWRRVLHRWPTILSTWLVVLAAALVAGLLWPPTYQATASMTVTPSAVNPLTGDSGFEEVEMQTEMATMASQRITLRAAALLQDVPVEEADPALAEDLLERLSTTAPDDTQVLRVTVTGDDPNQAAERANALATAYLADRGEDVQTTADDTLKRIDESIAGLERSDDDSSSLRQLREQRTALALIAPTPGRVISEATPPQEPSSAGIPLFVAGGVVGGLVLGALAGAFRERADRSVRRPDRLADGTGSPAVVLNSVDDEDGALELLRRLSQDEDRAVPRPGSRIAVHSALPGQATVVVQALDAVVSSWGGTVEVVDTRTLTDAVGPLGDTDWLGMDDTTPSLLVATVPPRAGAAELAALTDRVDGVVLAVEPRGRLRRFQERFERLSGRGAAVVPAFVVQRQVRPGTDAAPARDAAPQHR</sequence>